<dbReference type="Pfam" id="PF05045">
    <property type="entry name" value="RgpF"/>
    <property type="match status" value="1"/>
</dbReference>
<protein>
    <submittedName>
        <fullName evidence="1">Glycosyl transferase</fullName>
    </submittedName>
</protein>
<sequence length="487" mass="54409">MQFNDGAWPFTKITSLRINMKSLPEDFSASGYLNLNPDVASAGIHPAQHYLQFGHAEGRRYKSTSVDKNNLLASGIFDPDFYLQQYPDVLESGSDPADHFLAGGCAEGRWASLFFRSDWYMDRYPVSRTHPKNCLFHYLEIGSKLGYEPNPFFEPAYYLNKYRSELKGLEPLSHFIKHGGEGLNPSPRFDSKSYIRETGCSGNPLKHYLEKGMRAGVALQRAEPLKWGEHVESAFLTVLKSSAPTERVALLVTHSADGEIKPHVENYASELEAGGLSVFLIVASDFSNVLIPEKLTQRCSHIVVRQNLGYDFAAWAHVLKSFPWLMNCVEILLTNDSVIGPVGKAGTVLMDEVRAHAGDLIGLVENEEHADHLQSFFLLFGEKAIRSEGFKAFWSGVVNHDDKSKVIRDYEVALTCRMKALGLSAACVFQKAGEKNATIFEWEHLLDSGFPFLKLEVVKGASASELEFIKSKLFKMSYNVSLVSQFA</sequence>
<dbReference type="GO" id="GO:0016740">
    <property type="term" value="F:transferase activity"/>
    <property type="evidence" value="ECO:0007669"/>
    <property type="project" value="UniProtKB-KW"/>
</dbReference>
<comment type="caution">
    <text evidence="1">The sequence shown here is derived from an EMBL/GenBank/DDBJ whole genome shotgun (WGS) entry which is preliminary data.</text>
</comment>
<name>A0A3M3GGB0_PSEYM</name>
<reference evidence="1 2" key="1">
    <citation type="submission" date="2018-08" db="EMBL/GenBank/DDBJ databases">
        <title>Recombination of ecologically and evolutionarily significant loci maintains genetic cohesion in the Pseudomonas syringae species complex.</title>
        <authorList>
            <person name="Dillon M."/>
            <person name="Thakur S."/>
            <person name="Almeida R.N.D."/>
            <person name="Weir B.S."/>
            <person name="Guttman D.S."/>
        </authorList>
    </citation>
    <scope>NUCLEOTIDE SEQUENCE [LARGE SCALE GENOMIC DNA]</scope>
    <source>
        <strain evidence="1 2">ICMP 11281</strain>
    </source>
</reference>
<gene>
    <name evidence="1" type="ORF">ALP13_01573</name>
</gene>
<organism evidence="1 2">
    <name type="scientific">Pseudomonas syringae pv. maculicola</name>
    <dbReference type="NCBI Taxonomy" id="59511"/>
    <lineage>
        <taxon>Bacteria</taxon>
        <taxon>Pseudomonadati</taxon>
        <taxon>Pseudomonadota</taxon>
        <taxon>Gammaproteobacteria</taxon>
        <taxon>Pseudomonadales</taxon>
        <taxon>Pseudomonadaceae</taxon>
        <taxon>Pseudomonas</taxon>
    </lineage>
</organism>
<accession>A0A3M3GGB0</accession>
<proteinExistence type="predicted"/>
<dbReference type="Proteomes" id="UP000271631">
    <property type="component" value="Unassembled WGS sequence"/>
</dbReference>
<evidence type="ECO:0000313" key="1">
    <source>
        <dbReference type="EMBL" id="RMV39845.1"/>
    </source>
</evidence>
<dbReference type="AlphaFoldDB" id="A0A3M3GGB0"/>
<dbReference type="InterPro" id="IPR007739">
    <property type="entry name" value="RgpF"/>
</dbReference>
<dbReference type="EMBL" id="RBUQ01000099">
    <property type="protein sequence ID" value="RMV39845.1"/>
    <property type="molecule type" value="Genomic_DNA"/>
</dbReference>
<evidence type="ECO:0000313" key="2">
    <source>
        <dbReference type="Proteomes" id="UP000271631"/>
    </source>
</evidence>
<keyword evidence="1" id="KW-0808">Transferase</keyword>